<accession>A0ABS7KXD9</accession>
<organism evidence="1 2">
    <name type="scientific">Clostridium sardiniense</name>
    <name type="common">Clostridium absonum</name>
    <dbReference type="NCBI Taxonomy" id="29369"/>
    <lineage>
        <taxon>Bacteria</taxon>
        <taxon>Bacillati</taxon>
        <taxon>Bacillota</taxon>
        <taxon>Clostridia</taxon>
        <taxon>Eubacteriales</taxon>
        <taxon>Clostridiaceae</taxon>
        <taxon>Clostridium</taxon>
    </lineage>
</organism>
<protein>
    <submittedName>
        <fullName evidence="1">DUF4003 domain-containing protein</fullName>
    </submittedName>
</protein>
<dbReference type="RefSeq" id="WP_221860796.1">
    <property type="nucleotide sequence ID" value="NZ_JAIKTU010000006.1"/>
</dbReference>
<dbReference type="InterPro" id="IPR025062">
    <property type="entry name" value="DUF4003"/>
</dbReference>
<dbReference type="Pfam" id="PF13170">
    <property type="entry name" value="DUF4003"/>
    <property type="match status" value="1"/>
</dbReference>
<reference evidence="1 2" key="1">
    <citation type="journal article" date="2021" name="Cell Host Microbe">
        <title>in vivo commensal control of Clostridioides difficile virulence.</title>
        <authorList>
            <person name="Girinathan B.P."/>
            <person name="Dibenedetto N."/>
            <person name="Worley J.N."/>
            <person name="Peltier J."/>
            <person name="Arrieta-Ortiz M.L."/>
            <person name="Rupa Christinal Immanuel S."/>
            <person name="Lavin R."/>
            <person name="Delaney M.L."/>
            <person name="Cummins C."/>
            <person name="Hoffmann M."/>
            <person name="Luo Y."/>
            <person name="Gonzalez-Escalona N."/>
            <person name="Allard M."/>
            <person name="Onderdonk A.B."/>
            <person name="Gerber G.K."/>
            <person name="Sonenshein A.L."/>
            <person name="Baliga N."/>
            <person name="Dupuy B."/>
            <person name="Bry L."/>
        </authorList>
    </citation>
    <scope>NUCLEOTIDE SEQUENCE [LARGE SCALE GENOMIC DNA]</scope>
    <source>
        <strain evidence="1 2">DSM 599</strain>
    </source>
</reference>
<proteinExistence type="predicted"/>
<keyword evidence="2" id="KW-1185">Reference proteome</keyword>
<gene>
    <name evidence="1" type="ORF">K5V21_08345</name>
</gene>
<dbReference type="Proteomes" id="UP001299068">
    <property type="component" value="Unassembled WGS sequence"/>
</dbReference>
<sequence>MDIELKEKVRIFIELNNEFKKNLRWDGKDLNCLASLIANGSDEEINETRIKDIRKYIRKNTKFNSKFRGEFKKVFSILMNGRKDYKEVFLNTKYINSSLVDRGFKDNKETLYTAFLLSKRFNGDELEEKLNRLFEIKEVINEEQYDFFMKEDYIVYVYLTAIDKEINEIVQDIKNIDSKIGKINLKEVKSLDSFYLSLLITNSDIEKKIEKVLNIRCNLIDSYNFIEEDVYPLLGLASSFALEDEVFAKAVCGIYDMLKEKKDFNSKGISEKNIFKISLCIVLMRYLEYIKGDIIDVDTEEEDDLIYIIEEYIAFSIIL</sequence>
<name>A0ABS7KXD9_CLOSR</name>
<evidence type="ECO:0000313" key="2">
    <source>
        <dbReference type="Proteomes" id="UP001299068"/>
    </source>
</evidence>
<evidence type="ECO:0000313" key="1">
    <source>
        <dbReference type="EMBL" id="MBY0755465.1"/>
    </source>
</evidence>
<dbReference type="EMBL" id="JAIKTU010000006">
    <property type="protein sequence ID" value="MBY0755465.1"/>
    <property type="molecule type" value="Genomic_DNA"/>
</dbReference>
<comment type="caution">
    <text evidence="1">The sequence shown here is derived from an EMBL/GenBank/DDBJ whole genome shotgun (WGS) entry which is preliminary data.</text>
</comment>